<evidence type="ECO:0000256" key="1">
    <source>
        <dbReference type="ARBA" id="ARBA00022475"/>
    </source>
</evidence>
<proteinExistence type="predicted"/>
<evidence type="ECO:0000256" key="5">
    <source>
        <dbReference type="ARBA" id="ARBA00022801"/>
    </source>
</evidence>
<keyword evidence="10" id="KW-1185">Reference proteome</keyword>
<feature type="transmembrane region" description="Helical" evidence="8">
    <location>
        <begin position="175"/>
        <end position="202"/>
    </location>
</feature>
<dbReference type="AlphaFoldDB" id="A0A5C0S9L7"/>
<keyword evidence="1" id="KW-1003">Cell membrane</keyword>
<dbReference type="Pfam" id="PF04647">
    <property type="entry name" value="AgrB"/>
    <property type="match status" value="1"/>
</dbReference>
<dbReference type="InterPro" id="IPR006741">
    <property type="entry name" value="AgrB"/>
</dbReference>
<keyword evidence="6 8" id="KW-1133">Transmembrane helix</keyword>
<dbReference type="EMBL" id="CP042243">
    <property type="protein sequence ID" value="QEK11243.1"/>
    <property type="molecule type" value="Genomic_DNA"/>
</dbReference>
<evidence type="ECO:0000256" key="8">
    <source>
        <dbReference type="SAM" id="Phobius"/>
    </source>
</evidence>
<feature type="transmembrane region" description="Helical" evidence="8">
    <location>
        <begin position="28"/>
        <end position="49"/>
    </location>
</feature>
<dbReference type="GO" id="GO:0008233">
    <property type="term" value="F:peptidase activity"/>
    <property type="evidence" value="ECO:0007669"/>
    <property type="project" value="UniProtKB-KW"/>
</dbReference>
<feature type="transmembrane region" description="Helical" evidence="8">
    <location>
        <begin position="84"/>
        <end position="100"/>
    </location>
</feature>
<keyword evidence="5" id="KW-0378">Hydrolase</keyword>
<keyword evidence="7 8" id="KW-0472">Membrane</keyword>
<dbReference type="RefSeq" id="WP_148808316.1">
    <property type="nucleotide sequence ID" value="NZ_CP042243.1"/>
</dbReference>
<feature type="transmembrane region" description="Helical" evidence="8">
    <location>
        <begin position="146"/>
        <end position="169"/>
    </location>
</feature>
<protein>
    <submittedName>
        <fullName evidence="9">Accessory regulator AgrB</fullName>
    </submittedName>
</protein>
<dbReference type="GO" id="GO:0016020">
    <property type="term" value="C:membrane"/>
    <property type="evidence" value="ECO:0007669"/>
    <property type="project" value="InterPro"/>
</dbReference>
<evidence type="ECO:0000256" key="2">
    <source>
        <dbReference type="ARBA" id="ARBA00022654"/>
    </source>
</evidence>
<keyword evidence="4 8" id="KW-0812">Transmembrane</keyword>
<keyword evidence="3" id="KW-0645">Protease</keyword>
<dbReference type="OrthoDB" id="2854767at2"/>
<sequence>MYLIERVSNNIAGKIAATLKLDKEQEAVLAYGAFGLLETILAIILVLVFGKIFGVLLEAIIISFVSAIFRKYSGGAHATSPNRCAAIGVIVSVGLGIFVNKISINIFSLLIFGLLTFFIVLYITVKYAPVDTPNKPIKKLERRKKLKIKSLIILFLFLIITLILTRYYIKLGDVSLLSIIASILLGLLWQAITLTSLGHLIIHKLDDSLRKIATLGGRGI</sequence>
<feature type="transmembrane region" description="Helical" evidence="8">
    <location>
        <begin position="106"/>
        <end position="125"/>
    </location>
</feature>
<evidence type="ECO:0000256" key="7">
    <source>
        <dbReference type="ARBA" id="ARBA00023136"/>
    </source>
</evidence>
<dbReference type="GO" id="GO:0009372">
    <property type="term" value="P:quorum sensing"/>
    <property type="evidence" value="ECO:0007669"/>
    <property type="project" value="UniProtKB-KW"/>
</dbReference>
<organism evidence="9 10">
    <name type="scientific">Crassaminicella thermophila</name>
    <dbReference type="NCBI Taxonomy" id="2599308"/>
    <lineage>
        <taxon>Bacteria</taxon>
        <taxon>Bacillati</taxon>
        <taxon>Bacillota</taxon>
        <taxon>Clostridia</taxon>
        <taxon>Eubacteriales</taxon>
        <taxon>Clostridiaceae</taxon>
        <taxon>Crassaminicella</taxon>
    </lineage>
</organism>
<reference evidence="9 10" key="1">
    <citation type="submission" date="2019-07" db="EMBL/GenBank/DDBJ databases">
        <title>Complete genome of Crassaminicella thermophila SY095.</title>
        <authorList>
            <person name="Li X."/>
        </authorList>
    </citation>
    <scope>NUCLEOTIDE SEQUENCE [LARGE SCALE GENOMIC DNA]</scope>
    <source>
        <strain evidence="9 10">SY095</strain>
    </source>
</reference>
<feature type="transmembrane region" description="Helical" evidence="8">
    <location>
        <begin position="55"/>
        <end position="72"/>
    </location>
</feature>
<evidence type="ECO:0000313" key="10">
    <source>
        <dbReference type="Proteomes" id="UP000324646"/>
    </source>
</evidence>
<keyword evidence="2" id="KW-0673">Quorum sensing</keyword>
<evidence type="ECO:0000256" key="3">
    <source>
        <dbReference type="ARBA" id="ARBA00022670"/>
    </source>
</evidence>
<evidence type="ECO:0000256" key="6">
    <source>
        <dbReference type="ARBA" id="ARBA00022989"/>
    </source>
</evidence>
<evidence type="ECO:0000313" key="9">
    <source>
        <dbReference type="EMBL" id="QEK11243.1"/>
    </source>
</evidence>
<name>A0A5C0S9L7_CRATE</name>
<dbReference type="KEGG" id="crs:FQB35_02030"/>
<dbReference type="SMART" id="SM00793">
    <property type="entry name" value="AgrB"/>
    <property type="match status" value="1"/>
</dbReference>
<accession>A0A5C0S9L7</accession>
<gene>
    <name evidence="9" type="ORF">FQB35_02030</name>
</gene>
<dbReference type="GO" id="GO:0006508">
    <property type="term" value="P:proteolysis"/>
    <property type="evidence" value="ECO:0007669"/>
    <property type="project" value="UniProtKB-KW"/>
</dbReference>
<dbReference type="Proteomes" id="UP000324646">
    <property type="component" value="Chromosome"/>
</dbReference>
<evidence type="ECO:0000256" key="4">
    <source>
        <dbReference type="ARBA" id="ARBA00022692"/>
    </source>
</evidence>